<protein>
    <submittedName>
        <fullName evidence="2">Dihydrofolate reductase</fullName>
    </submittedName>
</protein>
<dbReference type="Proteomes" id="UP000011922">
    <property type="component" value="Unassembled WGS sequence"/>
</dbReference>
<reference evidence="2 3" key="1">
    <citation type="journal article" date="2013" name="Genome Announc.">
        <title>Draft Genome Sequence for Desulfovibrio africanus Strain PCS.</title>
        <authorList>
            <person name="Brown S.D."/>
            <person name="Utturkar S.M."/>
            <person name="Arkin A.P."/>
            <person name="Deutschbauer A.M."/>
            <person name="Elias D.A."/>
            <person name="Hazen T.C."/>
            <person name="Chakraborty R."/>
        </authorList>
    </citation>
    <scope>NUCLEOTIDE SEQUENCE [LARGE SCALE GENOMIC DNA]</scope>
    <source>
        <strain evidence="2 3">PCS</strain>
    </source>
</reference>
<dbReference type="Gene3D" id="3.40.430.10">
    <property type="entry name" value="Dihydrofolate Reductase, subunit A"/>
    <property type="match status" value="1"/>
</dbReference>
<dbReference type="EMBL" id="AOSV01000012">
    <property type="protein sequence ID" value="EMG37932.1"/>
    <property type="molecule type" value="Genomic_DNA"/>
</dbReference>
<dbReference type="PANTHER" id="PTHR38011">
    <property type="entry name" value="DIHYDROFOLATE REDUCTASE FAMILY PROTEIN (AFU_ORTHOLOGUE AFUA_8G06820)"/>
    <property type="match status" value="1"/>
</dbReference>
<dbReference type="OrthoDB" id="2313602at2"/>
<organism evidence="2 3">
    <name type="scientific">Desulfocurvibacter africanus PCS</name>
    <dbReference type="NCBI Taxonomy" id="1262666"/>
    <lineage>
        <taxon>Bacteria</taxon>
        <taxon>Pseudomonadati</taxon>
        <taxon>Thermodesulfobacteriota</taxon>
        <taxon>Desulfovibrionia</taxon>
        <taxon>Desulfovibrionales</taxon>
        <taxon>Desulfovibrionaceae</taxon>
        <taxon>Desulfocurvibacter</taxon>
    </lineage>
</organism>
<dbReference type="AlphaFoldDB" id="M5PUB4"/>
<dbReference type="InterPro" id="IPR050765">
    <property type="entry name" value="Riboflavin_Biosynth_HTPR"/>
</dbReference>
<accession>M5PUB4</accession>
<proteinExistence type="predicted"/>
<dbReference type="InterPro" id="IPR024072">
    <property type="entry name" value="DHFR-like_dom_sf"/>
</dbReference>
<evidence type="ECO:0000313" key="3">
    <source>
        <dbReference type="Proteomes" id="UP000011922"/>
    </source>
</evidence>
<evidence type="ECO:0000313" key="2">
    <source>
        <dbReference type="EMBL" id="EMG37932.1"/>
    </source>
</evidence>
<dbReference type="SUPFAM" id="SSF53597">
    <property type="entry name" value="Dihydrofolate reductase-like"/>
    <property type="match status" value="1"/>
</dbReference>
<dbReference type="GO" id="GO:0008703">
    <property type="term" value="F:5-amino-6-(5-phosphoribosylamino)uracil reductase activity"/>
    <property type="evidence" value="ECO:0007669"/>
    <property type="project" value="InterPro"/>
</dbReference>
<feature type="domain" description="Bacterial bifunctional deaminase-reductase C-terminal" evidence="1">
    <location>
        <begin position="6"/>
        <end position="167"/>
    </location>
</feature>
<dbReference type="PANTHER" id="PTHR38011:SF11">
    <property type="entry name" value="2,5-DIAMINO-6-RIBOSYLAMINO-4(3H)-PYRIMIDINONE 5'-PHOSPHATE REDUCTASE"/>
    <property type="match status" value="1"/>
</dbReference>
<evidence type="ECO:0000259" key="1">
    <source>
        <dbReference type="Pfam" id="PF01872"/>
    </source>
</evidence>
<dbReference type="RefSeq" id="WP_005985334.1">
    <property type="nucleotide sequence ID" value="NZ_AOSV01000012.1"/>
</dbReference>
<dbReference type="Pfam" id="PF01872">
    <property type="entry name" value="RibD_C"/>
    <property type="match status" value="1"/>
</dbReference>
<dbReference type="GO" id="GO:0009231">
    <property type="term" value="P:riboflavin biosynthetic process"/>
    <property type="evidence" value="ECO:0007669"/>
    <property type="project" value="InterPro"/>
</dbReference>
<name>M5PUB4_DESAF</name>
<comment type="caution">
    <text evidence="2">The sequence shown here is derived from an EMBL/GenBank/DDBJ whole genome shotgun (WGS) entry which is preliminary data.</text>
</comment>
<dbReference type="InterPro" id="IPR002734">
    <property type="entry name" value="RibDG_C"/>
</dbReference>
<sequence>MSSAVLYIAISLDGFVAGLEDDISWLFRYNDVDYGFNEFFSGIGVIIQGRRAYEIEMKNGWETPTPVPTFVLSHHLPERSPQRSNIVFTAEDVSEVLKKAKQMTNKDVWIEGGANVAQQFIDRDLVDEIVLSIVPVVLGDGIRLFGTTHKMLEFTLREVKQFDKGLVQLTYIRG</sequence>
<gene>
    <name evidence="2" type="ORF">PCS_01327</name>
</gene>